<reference evidence="1 2" key="1">
    <citation type="journal article" date="2020" name="Biotechnol. Biofuels">
        <title>New insights from the biogas microbiome by comprehensive genome-resolved metagenomics of nearly 1600 species originating from multiple anaerobic digesters.</title>
        <authorList>
            <person name="Campanaro S."/>
            <person name="Treu L."/>
            <person name="Rodriguez-R L.M."/>
            <person name="Kovalovszki A."/>
            <person name="Ziels R.M."/>
            <person name="Maus I."/>
            <person name="Zhu X."/>
            <person name="Kougias P.G."/>
            <person name="Basile A."/>
            <person name="Luo G."/>
            <person name="Schluter A."/>
            <person name="Konstantinidis K.T."/>
            <person name="Angelidaki I."/>
        </authorList>
    </citation>
    <scope>NUCLEOTIDE SEQUENCE [LARGE SCALE GENOMIC DNA]</scope>
    <source>
        <strain evidence="1">AS27yjCOA_157</strain>
    </source>
</reference>
<dbReference type="EMBL" id="JAAYUN010000003">
    <property type="protein sequence ID" value="NLJ21544.1"/>
    <property type="molecule type" value="Genomic_DNA"/>
</dbReference>
<dbReference type="InterPro" id="IPR021734">
    <property type="entry name" value="DUF3303"/>
</dbReference>
<organism evidence="1 2">
    <name type="scientific">Methanothrix soehngenii</name>
    <name type="common">Methanosaeta concilii</name>
    <dbReference type="NCBI Taxonomy" id="2223"/>
    <lineage>
        <taxon>Archaea</taxon>
        <taxon>Methanobacteriati</taxon>
        <taxon>Methanobacteriota</taxon>
        <taxon>Stenosarchaea group</taxon>
        <taxon>Methanomicrobia</taxon>
        <taxon>Methanotrichales</taxon>
        <taxon>Methanotrichaceae</taxon>
        <taxon>Methanothrix</taxon>
    </lineage>
</organism>
<sequence>MTRNTFCEVKRMTKYLIKWQKNESLMPADPAMMAKLQLSLLEVARANLKSGKMIDWGSYCDASGGYCIVETNESELFDQILKWYPYISFDAKPVLSVDQVIGAIDKAMIESKPK</sequence>
<gene>
    <name evidence="1" type="ORF">GX426_00330</name>
</gene>
<evidence type="ECO:0008006" key="3">
    <source>
        <dbReference type="Google" id="ProtNLM"/>
    </source>
</evidence>
<dbReference type="AlphaFoldDB" id="A0A7K4AF25"/>
<dbReference type="Proteomes" id="UP000544742">
    <property type="component" value="Unassembled WGS sequence"/>
</dbReference>
<comment type="caution">
    <text evidence="1">The sequence shown here is derived from an EMBL/GenBank/DDBJ whole genome shotgun (WGS) entry which is preliminary data.</text>
</comment>
<proteinExistence type="predicted"/>
<dbReference type="Pfam" id="PF11746">
    <property type="entry name" value="DUF3303"/>
    <property type="match status" value="1"/>
</dbReference>
<name>A0A7K4AF25_METSH</name>
<dbReference type="RefSeq" id="WP_276619226.1">
    <property type="nucleotide sequence ID" value="NZ_DAITGN010000009.1"/>
</dbReference>
<protein>
    <recommendedName>
        <fullName evidence="3">DUF3303 domain-containing protein</fullName>
    </recommendedName>
</protein>
<evidence type="ECO:0000313" key="2">
    <source>
        <dbReference type="Proteomes" id="UP000544742"/>
    </source>
</evidence>
<accession>A0A7K4AF25</accession>
<evidence type="ECO:0000313" key="1">
    <source>
        <dbReference type="EMBL" id="NLJ21544.1"/>
    </source>
</evidence>